<dbReference type="Pfam" id="PF10093">
    <property type="entry name" value="EarP"/>
    <property type="match status" value="1"/>
</dbReference>
<evidence type="ECO:0000313" key="8">
    <source>
        <dbReference type="EMBL" id="BAO29363.1"/>
    </source>
</evidence>
<evidence type="ECO:0000256" key="4">
    <source>
        <dbReference type="ARBA" id="ARBA00024346"/>
    </source>
</evidence>
<evidence type="ECO:0000256" key="3">
    <source>
        <dbReference type="ARBA" id="ARBA00024303"/>
    </source>
</evidence>
<protein>
    <recommendedName>
        <fullName evidence="5">Protein-arginine rhamnosyltransferase</fullName>
    </recommendedName>
    <alternativeName>
        <fullName evidence="6">EF-P arginine rhamnosyltransferase</fullName>
    </alternativeName>
</protein>
<evidence type="ECO:0000313" key="9">
    <source>
        <dbReference type="Proteomes" id="UP000031637"/>
    </source>
</evidence>
<dbReference type="AlphaFoldDB" id="W0SHK4"/>
<proteinExistence type="inferred from homology"/>
<dbReference type="GO" id="GO:0106361">
    <property type="term" value="F:protein-arginine rhamnosyltransferase activity"/>
    <property type="evidence" value="ECO:0007669"/>
    <property type="project" value="InterPro"/>
</dbReference>
<comment type="function">
    <text evidence="3">Protein-arginine rhamnosyltransferase that catalyzes the transfer of a single rhamnose to elongation factor P (EF-P) on 'Lys-32', a modification required for EF-P-dependent rescue of polyproline stalled ribosomes.</text>
</comment>
<dbReference type="KEGG" id="shd:SUTH_01567"/>
<gene>
    <name evidence="8" type="ORF">SUTH_01567</name>
</gene>
<dbReference type="HOGENOM" id="CLU_060250_0_0_4"/>
<dbReference type="InterPro" id="IPR016633">
    <property type="entry name" value="EarP"/>
</dbReference>
<dbReference type="NCBIfam" id="TIGR03837">
    <property type="entry name" value="efp_Arg_rhamno"/>
    <property type="match status" value="1"/>
</dbReference>
<evidence type="ECO:0000256" key="6">
    <source>
        <dbReference type="ARBA" id="ARBA00030025"/>
    </source>
</evidence>
<keyword evidence="2" id="KW-0808">Transferase</keyword>
<comment type="similarity">
    <text evidence="4">Belongs to the glycosyltransferase 104 family.</text>
</comment>
<organism evidence="8 9">
    <name type="scientific">Sulfuritalea hydrogenivorans sk43H</name>
    <dbReference type="NCBI Taxonomy" id="1223802"/>
    <lineage>
        <taxon>Bacteria</taxon>
        <taxon>Pseudomonadati</taxon>
        <taxon>Pseudomonadota</taxon>
        <taxon>Betaproteobacteria</taxon>
        <taxon>Nitrosomonadales</taxon>
        <taxon>Sterolibacteriaceae</taxon>
        <taxon>Sulfuritalea</taxon>
    </lineage>
</organism>
<evidence type="ECO:0000256" key="2">
    <source>
        <dbReference type="ARBA" id="ARBA00022679"/>
    </source>
</evidence>
<evidence type="ECO:0000256" key="7">
    <source>
        <dbReference type="ARBA" id="ARBA00048472"/>
    </source>
</evidence>
<dbReference type="PIRSF" id="PIRSF015557">
    <property type="entry name" value="UCP015557"/>
    <property type="match status" value="1"/>
</dbReference>
<accession>W0SHK4</accession>
<comment type="catalytic activity">
    <reaction evidence="7">
        <text>dTDP-beta-L-rhamnose + L-arginyl-[protein] = N(omega)-(alpha-L-rhamnosyl)-L-arginyl-[protein] + dTDP + H(+)</text>
        <dbReference type="Rhea" id="RHEA:66692"/>
        <dbReference type="Rhea" id="RHEA-COMP:10532"/>
        <dbReference type="Rhea" id="RHEA-COMP:17096"/>
        <dbReference type="ChEBI" id="CHEBI:15378"/>
        <dbReference type="ChEBI" id="CHEBI:29965"/>
        <dbReference type="ChEBI" id="CHEBI:57510"/>
        <dbReference type="ChEBI" id="CHEBI:58369"/>
        <dbReference type="ChEBI" id="CHEBI:167445"/>
    </reaction>
    <physiologicalReaction direction="left-to-right" evidence="7">
        <dbReference type="Rhea" id="RHEA:66693"/>
    </physiologicalReaction>
</comment>
<name>W0SHK4_9PROT</name>
<dbReference type="Proteomes" id="UP000031637">
    <property type="component" value="Chromosome"/>
</dbReference>
<dbReference type="EMBL" id="AP012547">
    <property type="protein sequence ID" value="BAO29363.1"/>
    <property type="molecule type" value="Genomic_DNA"/>
</dbReference>
<evidence type="ECO:0000256" key="5">
    <source>
        <dbReference type="ARBA" id="ARBA00024416"/>
    </source>
</evidence>
<keyword evidence="9" id="KW-1185">Reference proteome</keyword>
<dbReference type="OrthoDB" id="209085at2"/>
<dbReference type="STRING" id="1223802.SUTH_01567"/>
<evidence type="ECO:0000256" key="1">
    <source>
        <dbReference type="ARBA" id="ARBA00022676"/>
    </source>
</evidence>
<keyword evidence="1" id="KW-0328">Glycosyltransferase</keyword>
<reference evidence="8 9" key="1">
    <citation type="journal article" date="2014" name="Syst. Appl. Microbiol.">
        <title>Complete genomes of freshwater sulfur oxidizers Sulfuricella denitrificans skB26 and Sulfuritalea hydrogenivorans sk43H: genetic insights into the sulfur oxidation pathway of betaproteobacteria.</title>
        <authorList>
            <person name="Watanabe T."/>
            <person name="Kojima H."/>
            <person name="Fukui M."/>
        </authorList>
    </citation>
    <scope>NUCLEOTIDE SEQUENCE [LARGE SCALE GENOMIC DNA]</scope>
    <source>
        <strain evidence="8">DSM22779</strain>
    </source>
</reference>
<sequence>MSVRLGYRLAMTNNPIRCDIFCTVIDNYGDAGVCWRLARQLAEEYGWRVRLWIDDPAPLQRLVPNLAAGPVEVRAWPQAWPAPWLATDCADVVIEAFACNPPQPYVEAMAVCVRPPIWLNLEYLSAEPWVPGCHRMSSPHPRLPLVKYFFFPGFAEGTGGLLRERDYDARRASFDETAFRAEFGLPAKAPDELTISLFSYENPALPALVKAWAASKRPIRVLRPGDGEAASKTGSLSLHPLPFLPQRRYDELLWACDLNFVRGEDSFVRAQWAAKPFVWHIYPQADAAHRAKLDAFLALHPAGPQLEAFWRAWNGEGSLDWPDFAARLPGLSQPMKQWKETLETRPDLASGLVQFCLDRIK</sequence>